<reference evidence="2" key="1">
    <citation type="journal article" date="2021" name="PeerJ">
        <title>Extensive microbial diversity within the chicken gut microbiome revealed by metagenomics and culture.</title>
        <authorList>
            <person name="Gilroy R."/>
            <person name="Ravi A."/>
            <person name="Getino M."/>
            <person name="Pursley I."/>
            <person name="Horton D.L."/>
            <person name="Alikhan N.F."/>
            <person name="Baker D."/>
            <person name="Gharbi K."/>
            <person name="Hall N."/>
            <person name="Watson M."/>
            <person name="Adriaenssens E.M."/>
            <person name="Foster-Nyarko E."/>
            <person name="Jarju S."/>
            <person name="Secka A."/>
            <person name="Antonio M."/>
            <person name="Oren A."/>
            <person name="Chaudhuri R.R."/>
            <person name="La Ragione R."/>
            <person name="Hildebrand F."/>
            <person name="Pallen M.J."/>
        </authorList>
    </citation>
    <scope>NUCLEOTIDE SEQUENCE</scope>
    <source>
        <strain evidence="2">1719</strain>
    </source>
</reference>
<evidence type="ECO:0000313" key="2">
    <source>
        <dbReference type="EMBL" id="HIX55729.1"/>
    </source>
</evidence>
<feature type="domain" description="Outer membrane protein beta-barrel" evidence="1">
    <location>
        <begin position="429"/>
        <end position="846"/>
    </location>
</feature>
<comment type="caution">
    <text evidence="2">The sequence shown here is derived from an EMBL/GenBank/DDBJ whole genome shotgun (WGS) entry which is preliminary data.</text>
</comment>
<dbReference type="EMBL" id="DXEZ01000334">
    <property type="protein sequence ID" value="HIX55729.1"/>
    <property type="molecule type" value="Genomic_DNA"/>
</dbReference>
<keyword evidence="2" id="KW-0675">Receptor</keyword>
<dbReference type="Proteomes" id="UP000824156">
    <property type="component" value="Unassembled WGS sequence"/>
</dbReference>
<protein>
    <submittedName>
        <fullName evidence="2">TonB-dependent receptor family protein</fullName>
    </submittedName>
</protein>
<reference evidence="2" key="2">
    <citation type="submission" date="2021-04" db="EMBL/GenBank/DDBJ databases">
        <authorList>
            <person name="Gilroy R."/>
        </authorList>
    </citation>
    <scope>NUCLEOTIDE SEQUENCE</scope>
    <source>
        <strain evidence="2">1719</strain>
    </source>
</reference>
<dbReference type="InterPro" id="IPR041700">
    <property type="entry name" value="OMP_b-brl_3"/>
</dbReference>
<dbReference type="AlphaFoldDB" id="A0A9D1WB55"/>
<dbReference type="InterPro" id="IPR008969">
    <property type="entry name" value="CarboxyPept-like_regulatory"/>
</dbReference>
<gene>
    <name evidence="2" type="ORF">H9853_11970</name>
</gene>
<dbReference type="SUPFAM" id="SSF56935">
    <property type="entry name" value="Porins"/>
    <property type="match status" value="1"/>
</dbReference>
<dbReference type="Pfam" id="PF14905">
    <property type="entry name" value="OMP_b-brl_3"/>
    <property type="match status" value="1"/>
</dbReference>
<dbReference type="SUPFAM" id="SSF49464">
    <property type="entry name" value="Carboxypeptidase regulatory domain-like"/>
    <property type="match status" value="1"/>
</dbReference>
<name>A0A9D1WB55_9SPHI</name>
<evidence type="ECO:0000313" key="3">
    <source>
        <dbReference type="Proteomes" id="UP000824156"/>
    </source>
</evidence>
<sequence>MSFLFLGRSVAQDFQVERMEGVVVDTAGNALRDVNVRLVSARDTLNAVTDKKGFYRFRKIKGQQILISYSLLSYKIVSRSYSIYDSTQVVFIPNIVLTPQYSWIQEVNITKTIPVIYKQDTIQYNMSAFDLRKNALLEESLKQLPGIHVGRDGSVYSAGKLITTVKVDGKKFFGGDVLTATRNLPTDFIKQIQIINSHENSEYKSSFEEKESETIINILLKEDKKKILFGQITAGAGTSERSIASAGLNAFNDGREVSLVASFNNTNTSLFSFGSPNGLGGRAQSLSDIGDFSEPVDGLNNVSALGMTFMDQIGSRIQVNGGYQYTYKEKFLEGYSRLTSNYVGNQINNSEEYINRTYDSFHKIFLEMESKLKNGDTFKFSPTFTYNNSYLNSQKSRQLQSKNIVNKGDYSDSTRIYQPAGEISMLYSKNFANPKRKLMANVQLKTDRSEKKEDVFDYYWIADSTTSNPTYDEFDQKQFIENSNSTNSLKASVRYVEPFFDHSLLEITHDFDLTEIYATRLVEDLLLGSTLGHPVYVDSLGVNYNYLFRSNRTGINYTFEPNNVLKTNIGMAVEPLRMSGQLPSNQINYNFERVNLIPTASIRFRFNQELDWQLQYNGRNNQPNFMQLMPATDNSNSRFIIVGNPELKAEYINKISTTLRKAIMTRSQYFEANLAYNFTNNKIVTSKRDVDNSTIQETTFENADGYYDVRGYYVFNTPLSWHENIFLDLNGNVDFYNSVSYVNKLKNNTQQLLLAQNMQLKYNWTEAFEALFNANYLLNQATFQLPYYNKITSQSFFMSLAGRSYLGDRLMVGAEMSQKFYQGVNKDLINVSPTLINAYVEFTFMKNNLGMLRLQAFDLLDQDKSMGIFTEYVGNDIYESRNNRLGRYFMLTLNFRLQKYPKNK</sequence>
<accession>A0A9D1WB55</accession>
<evidence type="ECO:0000259" key="1">
    <source>
        <dbReference type="Pfam" id="PF14905"/>
    </source>
</evidence>
<proteinExistence type="predicted"/>
<organism evidence="2 3">
    <name type="scientific">Candidatus Sphingobacterium stercoripullorum</name>
    <dbReference type="NCBI Taxonomy" id="2838759"/>
    <lineage>
        <taxon>Bacteria</taxon>
        <taxon>Pseudomonadati</taxon>
        <taxon>Bacteroidota</taxon>
        <taxon>Sphingobacteriia</taxon>
        <taxon>Sphingobacteriales</taxon>
        <taxon>Sphingobacteriaceae</taxon>
        <taxon>Sphingobacterium</taxon>
    </lineage>
</organism>